<gene>
    <name evidence="1" type="ORF">G3M99_11775</name>
</gene>
<evidence type="ECO:0000313" key="1">
    <source>
        <dbReference type="EMBL" id="NEU05519.1"/>
    </source>
</evidence>
<evidence type="ECO:0000313" key="2">
    <source>
        <dbReference type="Proteomes" id="UP000481872"/>
    </source>
</evidence>
<comment type="caution">
    <text evidence="1">The sequence shown here is derived from an EMBL/GenBank/DDBJ whole genome shotgun (WGS) entry which is preliminary data.</text>
</comment>
<dbReference type="Proteomes" id="UP000481872">
    <property type="component" value="Unassembled WGS sequence"/>
</dbReference>
<protein>
    <submittedName>
        <fullName evidence="1">Uncharacterized protein</fullName>
    </submittedName>
</protein>
<dbReference type="RefSeq" id="WP_199870293.1">
    <property type="nucleotide sequence ID" value="NZ_JAAGPU010000021.1"/>
</dbReference>
<accession>A0A6M0H4I8</accession>
<keyword evidence="2" id="KW-1185">Reference proteome</keyword>
<organism evidence="1 2">
    <name type="scientific">Clostridium senegalense</name>
    <dbReference type="NCBI Taxonomy" id="1465809"/>
    <lineage>
        <taxon>Bacteria</taxon>
        <taxon>Bacillati</taxon>
        <taxon>Bacillota</taxon>
        <taxon>Clostridia</taxon>
        <taxon>Eubacteriales</taxon>
        <taxon>Clostridiaceae</taxon>
        <taxon>Clostridium</taxon>
    </lineage>
</organism>
<dbReference type="AlphaFoldDB" id="A0A6M0H4I8"/>
<sequence>MKLKLLGTMERNICDAIVQRMRGSKINWFISGVDNLAKILFVVFIDRLSNKSILFLCNKYQIKRR</sequence>
<dbReference type="EMBL" id="JAAGPU010000021">
    <property type="protein sequence ID" value="NEU05519.1"/>
    <property type="molecule type" value="Genomic_DNA"/>
</dbReference>
<reference evidence="1 2" key="1">
    <citation type="submission" date="2020-02" db="EMBL/GenBank/DDBJ databases">
        <title>Genome assembly of a novel Clostridium senegalense strain.</title>
        <authorList>
            <person name="Gupta T.B."/>
            <person name="Jauregui R."/>
            <person name="Maclean P."/>
            <person name="Nawarathana A."/>
            <person name="Brightwell G."/>
        </authorList>
    </citation>
    <scope>NUCLEOTIDE SEQUENCE [LARGE SCALE GENOMIC DNA]</scope>
    <source>
        <strain evidence="1 2">AGRFS4</strain>
    </source>
</reference>
<proteinExistence type="predicted"/>
<name>A0A6M0H4I8_9CLOT</name>